<evidence type="ECO:0000313" key="2">
    <source>
        <dbReference type="Proteomes" id="UP000305906"/>
    </source>
</evidence>
<dbReference type="RefSeq" id="WP_138049299.1">
    <property type="nucleotide sequence ID" value="NZ_VBZC01000054.1"/>
</dbReference>
<gene>
    <name evidence="1" type="ORF">FE633_35570</name>
</gene>
<name>A0A5R9FCH5_9ACTN</name>
<dbReference type="EMBL" id="VBZC01000054">
    <property type="protein sequence ID" value="TLS41517.1"/>
    <property type="molecule type" value="Genomic_DNA"/>
</dbReference>
<dbReference type="AlphaFoldDB" id="A0A5R9FCH5"/>
<accession>A0A5R9FCH5</accession>
<organism evidence="1 2">
    <name type="scientific">Streptomyces montanus</name>
    <dbReference type="NCBI Taxonomy" id="2580423"/>
    <lineage>
        <taxon>Bacteria</taxon>
        <taxon>Bacillati</taxon>
        <taxon>Actinomycetota</taxon>
        <taxon>Actinomycetes</taxon>
        <taxon>Kitasatosporales</taxon>
        <taxon>Streptomycetaceae</taxon>
        <taxon>Streptomyces</taxon>
    </lineage>
</organism>
<sequence length="203" mass="22011">MGADIDGAIEVRSAAGCWEVEADLPAFRLGRDRDAWECLFGFGGTGDVERPLFAGRGLPDDVSDPVRKTGVGDYQHSHTYATWADVAAVDWDAPLADRPAWSWAGQWRPGEDGELVLRDVVVATPDLGDAAADTFGGDLLLAPSEWPPGGEVRLDGVVYRPVVLTARMQAPPDDERWAPVWKTMGDLAAEHGDENVRLVVWFG</sequence>
<evidence type="ECO:0000313" key="1">
    <source>
        <dbReference type="EMBL" id="TLS41517.1"/>
    </source>
</evidence>
<proteinExistence type="predicted"/>
<comment type="caution">
    <text evidence="1">The sequence shown here is derived from an EMBL/GenBank/DDBJ whole genome shotgun (WGS) entry which is preliminary data.</text>
</comment>
<dbReference type="Proteomes" id="UP000305906">
    <property type="component" value="Unassembled WGS sequence"/>
</dbReference>
<reference evidence="1 2" key="1">
    <citation type="submission" date="2019-05" db="EMBL/GenBank/DDBJ databases">
        <title>Streptomyces sp. NEAU-C151, a novel actinomycete isolated from soil.</title>
        <authorList>
            <person name="Han L."/>
            <person name="Jiang H."/>
        </authorList>
    </citation>
    <scope>NUCLEOTIDE SEQUENCE [LARGE SCALE GENOMIC DNA]</scope>
    <source>
        <strain evidence="1 2">NEAU-C151</strain>
    </source>
</reference>
<keyword evidence="2" id="KW-1185">Reference proteome</keyword>
<protein>
    <submittedName>
        <fullName evidence="1">Uncharacterized protein</fullName>
    </submittedName>
</protein>